<sequence>MGMSLHSIHFRFNVDWRQMTTAALNITPPGGSREVCRTRSEKYSSAYRGIVTVERRNHPFDAIVRLEKKETQNQEITWIFAPFIPLHPRPNLSPLTRRSCKCSDERASVIESGWG</sequence>
<proteinExistence type="predicted"/>
<protein>
    <submittedName>
        <fullName evidence="1">Uncharacterized protein</fullName>
    </submittedName>
</protein>
<name>E9CZM4_COCPS</name>
<organism evidence="2">
    <name type="scientific">Coccidioides posadasii (strain RMSCC 757 / Silveira)</name>
    <name type="common">Valley fever fungus</name>
    <dbReference type="NCBI Taxonomy" id="443226"/>
    <lineage>
        <taxon>Eukaryota</taxon>
        <taxon>Fungi</taxon>
        <taxon>Dikarya</taxon>
        <taxon>Ascomycota</taxon>
        <taxon>Pezizomycotina</taxon>
        <taxon>Eurotiomycetes</taxon>
        <taxon>Eurotiomycetidae</taxon>
        <taxon>Onygenales</taxon>
        <taxon>Onygenaceae</taxon>
        <taxon>Coccidioides</taxon>
    </lineage>
</organism>
<gene>
    <name evidence="1" type="ORF">CPSG_03302</name>
</gene>
<dbReference type="AlphaFoldDB" id="E9CZM4"/>
<accession>E9CZM4</accession>
<reference evidence="2" key="1">
    <citation type="journal article" date="2010" name="Genome Res.">
        <title>Population genomic sequencing of Coccidioides fungi reveals recent hybridization and transposon control.</title>
        <authorList>
            <person name="Neafsey D.E."/>
            <person name="Barker B.M."/>
            <person name="Sharpton T.J."/>
            <person name="Stajich J.E."/>
            <person name="Park D.J."/>
            <person name="Whiston E."/>
            <person name="Hung C.-Y."/>
            <person name="McMahan C."/>
            <person name="White J."/>
            <person name="Sykes S."/>
            <person name="Heiman D."/>
            <person name="Young S."/>
            <person name="Zeng Q."/>
            <person name="Abouelleil A."/>
            <person name="Aftuck L."/>
            <person name="Bessette D."/>
            <person name="Brown A."/>
            <person name="FitzGerald M."/>
            <person name="Lui A."/>
            <person name="Macdonald J.P."/>
            <person name="Priest M."/>
            <person name="Orbach M.J."/>
            <person name="Galgiani J.N."/>
            <person name="Kirkland T.N."/>
            <person name="Cole G.T."/>
            <person name="Birren B.W."/>
            <person name="Henn M.R."/>
            <person name="Taylor J.W."/>
            <person name="Rounsley S.D."/>
        </authorList>
    </citation>
    <scope>NUCLEOTIDE SEQUENCE [LARGE SCALE GENOMIC DNA]</scope>
    <source>
        <strain evidence="2">RMSCC 757 / Silveira</strain>
    </source>
</reference>
<evidence type="ECO:0000313" key="1">
    <source>
        <dbReference type="EMBL" id="EFW20127.1"/>
    </source>
</evidence>
<reference evidence="2" key="2">
    <citation type="submission" date="2010-03" db="EMBL/GenBank/DDBJ databases">
        <title>The genome sequence of Coccidioides posadasii strain Silveira.</title>
        <authorList>
            <consortium name="The Broad Institute Genome Sequencing Center for Infectious Disease"/>
            <person name="Neafsey D."/>
            <person name="Orbach M."/>
            <person name="Henn M.R."/>
            <person name="Cole G.T."/>
            <person name="Galgiani J."/>
            <person name="Gardner M.J."/>
            <person name="Kirkland T.N."/>
            <person name="Taylor J.W."/>
            <person name="Young S.K."/>
            <person name="Zeng Q."/>
            <person name="Koehrsen M."/>
            <person name="Alvarado L."/>
            <person name="Berlin A."/>
            <person name="Borenstein D."/>
            <person name="Chapman S.B."/>
            <person name="Chen Z."/>
            <person name="Engels R."/>
            <person name="Freedman E."/>
            <person name="Gellesch M."/>
            <person name="Goldberg J."/>
            <person name="Griggs A."/>
            <person name="Gujja S."/>
            <person name="Heilman E."/>
            <person name="Heiman D."/>
            <person name="Howarth C."/>
            <person name="Jen D."/>
            <person name="Larson L."/>
            <person name="Mehta T."/>
            <person name="Neiman D."/>
            <person name="Park D."/>
            <person name="Pearson M."/>
            <person name="Richards J."/>
            <person name="Roberts A."/>
            <person name="Saif S."/>
            <person name="Shea T."/>
            <person name="Shenoy N."/>
            <person name="Sisk P."/>
            <person name="Stolte C."/>
            <person name="Sykes S."/>
            <person name="Walk T."/>
            <person name="White J."/>
            <person name="Yandava C."/>
            <person name="Haas B."/>
            <person name="Nusbaum C."/>
            <person name="Birren B."/>
        </authorList>
    </citation>
    <scope>NUCLEOTIDE SEQUENCE [LARGE SCALE GENOMIC DNA]</scope>
    <source>
        <strain evidence="2">RMSCC 757 / Silveira</strain>
    </source>
</reference>
<keyword evidence="2" id="KW-1185">Reference proteome</keyword>
<dbReference type="HOGENOM" id="CLU_2108810_0_0_1"/>
<evidence type="ECO:0000313" key="2">
    <source>
        <dbReference type="Proteomes" id="UP000002497"/>
    </source>
</evidence>
<dbReference type="Proteomes" id="UP000002497">
    <property type="component" value="Unassembled WGS sequence"/>
</dbReference>
<dbReference type="EMBL" id="GL636489">
    <property type="protein sequence ID" value="EFW20127.1"/>
    <property type="molecule type" value="Genomic_DNA"/>
</dbReference>
<dbReference type="VEuPathDB" id="FungiDB:CPSG_03302"/>